<feature type="transmembrane region" description="Helical" evidence="1">
    <location>
        <begin position="12"/>
        <end position="30"/>
    </location>
</feature>
<dbReference type="HOGENOM" id="CLU_189883_0_0_5"/>
<gene>
    <name evidence="2" type="ORF">RB2654_03359</name>
</gene>
<dbReference type="RefSeq" id="WP_008328706.1">
    <property type="nucleotide sequence ID" value="NZ_CH902578.1"/>
</dbReference>
<reference evidence="2 3" key="1">
    <citation type="journal article" date="2010" name="J. Bacteriol.">
        <title>Genome sequences of Pelagibaca bermudensis HTCC2601T and Maritimibacter alkaliphilus HTCC2654T, the type strains of two marine Roseobacter genera.</title>
        <authorList>
            <person name="Thrash J.C."/>
            <person name="Cho J.C."/>
            <person name="Ferriera S."/>
            <person name="Johnson J."/>
            <person name="Vergin K.L."/>
            <person name="Giovannoni S.J."/>
        </authorList>
    </citation>
    <scope>NUCLEOTIDE SEQUENCE [LARGE SCALE GENOMIC DNA]</scope>
    <source>
        <strain evidence="2 3">HTCC2654</strain>
    </source>
</reference>
<protein>
    <recommendedName>
        <fullName evidence="4">RND transporter</fullName>
    </recommendedName>
</protein>
<evidence type="ECO:0008006" key="4">
    <source>
        <dbReference type="Google" id="ProtNLM"/>
    </source>
</evidence>
<dbReference type="EMBL" id="AAMT01000004">
    <property type="protein sequence ID" value="EAQ13719.1"/>
    <property type="molecule type" value="Genomic_DNA"/>
</dbReference>
<dbReference type="AlphaFoldDB" id="A3VDY0"/>
<dbReference type="Proteomes" id="UP000002931">
    <property type="component" value="Unassembled WGS sequence"/>
</dbReference>
<comment type="caution">
    <text evidence="2">The sequence shown here is derived from an EMBL/GenBank/DDBJ whole genome shotgun (WGS) entry which is preliminary data.</text>
</comment>
<dbReference type="OrthoDB" id="1467821at2"/>
<organism evidence="2 3">
    <name type="scientific">Maritimibacter alkaliphilus HTCC2654</name>
    <dbReference type="NCBI Taxonomy" id="314271"/>
    <lineage>
        <taxon>Bacteria</taxon>
        <taxon>Pseudomonadati</taxon>
        <taxon>Pseudomonadota</taxon>
        <taxon>Alphaproteobacteria</taxon>
        <taxon>Rhodobacterales</taxon>
        <taxon>Roseobacteraceae</taxon>
        <taxon>Maritimibacter</taxon>
    </lineage>
</organism>
<name>A3VDY0_9RHOB</name>
<keyword evidence="1" id="KW-0812">Transmembrane</keyword>
<keyword evidence="3" id="KW-1185">Reference proteome</keyword>
<keyword evidence="1" id="KW-1133">Transmembrane helix</keyword>
<accession>A3VDY0</accession>
<proteinExistence type="predicted"/>
<evidence type="ECO:0000313" key="3">
    <source>
        <dbReference type="Proteomes" id="UP000002931"/>
    </source>
</evidence>
<dbReference type="eggNOG" id="ENOG5033CCU">
    <property type="taxonomic scope" value="Bacteria"/>
</dbReference>
<feature type="transmembrane region" description="Helical" evidence="1">
    <location>
        <begin position="50"/>
        <end position="68"/>
    </location>
</feature>
<sequence>MRLLDSIPLTTILIFCATIGLAPFTPPHVWEKLQMLVAGTLSEPIDILDLVMHGAPWLVLIVKLARLVQRRVTA</sequence>
<evidence type="ECO:0000313" key="2">
    <source>
        <dbReference type="EMBL" id="EAQ13719.1"/>
    </source>
</evidence>
<keyword evidence="1" id="KW-0472">Membrane</keyword>
<evidence type="ECO:0000256" key="1">
    <source>
        <dbReference type="SAM" id="Phobius"/>
    </source>
</evidence>